<dbReference type="InterPro" id="IPR000298">
    <property type="entry name" value="Cyt_c_oxidase-like_su3"/>
</dbReference>
<dbReference type="InterPro" id="IPR013833">
    <property type="entry name" value="Cyt_c_oxidase_su3_a-hlx"/>
</dbReference>
<keyword evidence="6 9" id="KW-0472">Membrane</keyword>
<feature type="transmembrane region" description="Helical" evidence="9">
    <location>
        <begin position="34"/>
        <end position="54"/>
    </location>
</feature>
<accession>A0A7C9TKK0</accession>
<comment type="subcellular location">
    <subcellularLocation>
        <location evidence="1 7">Cell membrane</location>
        <topology evidence="1 7">Multi-pass membrane protein</topology>
    </subcellularLocation>
</comment>
<dbReference type="PANTHER" id="PTHR11403">
    <property type="entry name" value="CYTOCHROME C OXIDASE SUBUNIT III"/>
    <property type="match status" value="1"/>
</dbReference>
<dbReference type="GO" id="GO:0004129">
    <property type="term" value="F:cytochrome-c oxidase activity"/>
    <property type="evidence" value="ECO:0007669"/>
    <property type="project" value="InterPro"/>
</dbReference>
<feature type="transmembrane region" description="Helical" evidence="9">
    <location>
        <begin position="206"/>
        <end position="227"/>
    </location>
</feature>
<evidence type="ECO:0000256" key="3">
    <source>
        <dbReference type="ARBA" id="ARBA00022475"/>
    </source>
</evidence>
<dbReference type="Proteomes" id="UP000484255">
    <property type="component" value="Unassembled WGS sequence"/>
</dbReference>
<evidence type="ECO:0000256" key="5">
    <source>
        <dbReference type="ARBA" id="ARBA00022989"/>
    </source>
</evidence>
<keyword evidence="12" id="KW-1185">Reference proteome</keyword>
<dbReference type="Pfam" id="PF00510">
    <property type="entry name" value="COX3"/>
    <property type="match status" value="1"/>
</dbReference>
<dbReference type="InterPro" id="IPR035973">
    <property type="entry name" value="Cyt_c_oxidase_su3-like_sf"/>
</dbReference>
<gene>
    <name evidence="11" type="ORF">G3A44_15320</name>
</gene>
<dbReference type="CDD" id="cd00386">
    <property type="entry name" value="Heme_Cu_Oxidase_III_like"/>
    <property type="match status" value="1"/>
</dbReference>
<dbReference type="SUPFAM" id="SSF81452">
    <property type="entry name" value="Cytochrome c oxidase subunit III-like"/>
    <property type="match status" value="1"/>
</dbReference>
<dbReference type="PROSITE" id="PS50253">
    <property type="entry name" value="COX3"/>
    <property type="match status" value="1"/>
</dbReference>
<dbReference type="InterPro" id="IPR024791">
    <property type="entry name" value="Cyt_c/ubiquinol_Oxase_su3"/>
</dbReference>
<evidence type="ECO:0000313" key="11">
    <source>
        <dbReference type="EMBL" id="NDY92558.1"/>
    </source>
</evidence>
<dbReference type="GO" id="GO:0019646">
    <property type="term" value="P:aerobic electron transport chain"/>
    <property type="evidence" value="ECO:0007669"/>
    <property type="project" value="InterPro"/>
</dbReference>
<name>A0A7C9TKK0_9BURK</name>
<feature type="transmembrane region" description="Helical" evidence="9">
    <location>
        <begin position="93"/>
        <end position="115"/>
    </location>
</feature>
<evidence type="ECO:0000256" key="6">
    <source>
        <dbReference type="ARBA" id="ARBA00023136"/>
    </source>
</evidence>
<comment type="similarity">
    <text evidence="2 7">Belongs to the cytochrome c oxidase subunit 3 family.</text>
</comment>
<keyword evidence="4 7" id="KW-0812">Transmembrane</keyword>
<comment type="caution">
    <text evidence="11">The sequence shown here is derived from an EMBL/GenBank/DDBJ whole genome shotgun (WGS) entry which is preliminary data.</text>
</comment>
<reference evidence="11 12" key="1">
    <citation type="submission" date="2020-02" db="EMBL/GenBank/DDBJ databases">
        <title>Ideonella bacterium strain TBM-1.</title>
        <authorList>
            <person name="Chen W.-M."/>
        </authorList>
    </citation>
    <scope>NUCLEOTIDE SEQUENCE [LARGE SCALE GENOMIC DNA]</scope>
    <source>
        <strain evidence="11 12">TBM-1</strain>
    </source>
</reference>
<evidence type="ECO:0000259" key="10">
    <source>
        <dbReference type="PROSITE" id="PS50253"/>
    </source>
</evidence>
<feature type="region of interest" description="Disordered" evidence="8">
    <location>
        <begin position="1"/>
        <end position="25"/>
    </location>
</feature>
<proteinExistence type="inferred from homology"/>
<dbReference type="EMBL" id="JAAGOH010000019">
    <property type="protein sequence ID" value="NDY92558.1"/>
    <property type="molecule type" value="Genomic_DNA"/>
</dbReference>
<evidence type="ECO:0000256" key="4">
    <source>
        <dbReference type="ARBA" id="ARBA00022692"/>
    </source>
</evidence>
<evidence type="ECO:0000313" key="12">
    <source>
        <dbReference type="Proteomes" id="UP000484255"/>
    </source>
</evidence>
<feature type="transmembrane region" description="Helical" evidence="9">
    <location>
        <begin position="166"/>
        <end position="186"/>
    </location>
</feature>
<evidence type="ECO:0000256" key="2">
    <source>
        <dbReference type="ARBA" id="ARBA00010581"/>
    </source>
</evidence>
<protein>
    <submittedName>
        <fullName evidence="11">Heme-copper oxidase subunit III</fullName>
    </submittedName>
</protein>
<evidence type="ECO:0000256" key="7">
    <source>
        <dbReference type="RuleBase" id="RU003376"/>
    </source>
</evidence>
<keyword evidence="5 9" id="KW-1133">Transmembrane helix</keyword>
<feature type="transmembrane region" description="Helical" evidence="9">
    <location>
        <begin position="60"/>
        <end position="81"/>
    </location>
</feature>
<sequence>MSHDASAAHGHPHGHSHGHEHDPGHHGGHWEWSAYPFLASMGILALALAFSFQFVYHSGLWAAVTLGVGVVLVLAGVVGWTSEAMGAGEGLSYGAMGWFILAEAMIFVSFFANYWFNRLNAPFWPPEGTPHIDTMLPLVMTAVLVASSFTIHHAESQMHHGRLASARTWILLTVVLGAIFLGMSMWEWSHLMHGGFKPGTNLFSTSFFAITGFHGGHVIVGLSIFLAGVPSLMRGQPNLGFWRSAGLYWHFVDIIWFFVVSQIYFW</sequence>
<dbReference type="Gene3D" id="1.20.120.80">
    <property type="entry name" value="Cytochrome c oxidase, subunit III, four-helix bundle"/>
    <property type="match status" value="1"/>
</dbReference>
<keyword evidence="3" id="KW-1003">Cell membrane</keyword>
<dbReference type="AlphaFoldDB" id="A0A7C9TKK0"/>
<dbReference type="PANTHER" id="PTHR11403:SF2">
    <property type="entry name" value="CYTOCHROME BO(3) UBIQUINOL OXIDASE SUBUNIT 3"/>
    <property type="match status" value="1"/>
</dbReference>
<evidence type="ECO:0000256" key="1">
    <source>
        <dbReference type="ARBA" id="ARBA00004651"/>
    </source>
</evidence>
<evidence type="ECO:0000256" key="8">
    <source>
        <dbReference type="SAM" id="MobiDB-lite"/>
    </source>
</evidence>
<evidence type="ECO:0000256" key="9">
    <source>
        <dbReference type="SAM" id="Phobius"/>
    </source>
</evidence>
<feature type="transmembrane region" description="Helical" evidence="9">
    <location>
        <begin position="247"/>
        <end position="265"/>
    </location>
</feature>
<dbReference type="RefSeq" id="WP_163458531.1">
    <property type="nucleotide sequence ID" value="NZ_JAAGOH010000019.1"/>
</dbReference>
<dbReference type="GO" id="GO:0005886">
    <property type="term" value="C:plasma membrane"/>
    <property type="evidence" value="ECO:0007669"/>
    <property type="project" value="UniProtKB-SubCell"/>
</dbReference>
<feature type="domain" description="Heme-copper oxidase subunit III family profile" evidence="10">
    <location>
        <begin position="23"/>
        <end position="266"/>
    </location>
</feature>
<organism evidence="11 12">
    <name type="scientific">Ideonella livida</name>
    <dbReference type="NCBI Taxonomy" id="2707176"/>
    <lineage>
        <taxon>Bacteria</taxon>
        <taxon>Pseudomonadati</taxon>
        <taxon>Pseudomonadota</taxon>
        <taxon>Betaproteobacteria</taxon>
        <taxon>Burkholderiales</taxon>
        <taxon>Sphaerotilaceae</taxon>
        <taxon>Ideonella</taxon>
    </lineage>
</organism>